<comment type="caution">
    <text evidence="2">The sequence shown here is derived from an EMBL/GenBank/DDBJ whole genome shotgun (WGS) entry which is preliminary data.</text>
</comment>
<organism evidence="2 3">
    <name type="scientific">Tanacetum coccineum</name>
    <dbReference type="NCBI Taxonomy" id="301880"/>
    <lineage>
        <taxon>Eukaryota</taxon>
        <taxon>Viridiplantae</taxon>
        <taxon>Streptophyta</taxon>
        <taxon>Embryophyta</taxon>
        <taxon>Tracheophyta</taxon>
        <taxon>Spermatophyta</taxon>
        <taxon>Magnoliopsida</taxon>
        <taxon>eudicotyledons</taxon>
        <taxon>Gunneridae</taxon>
        <taxon>Pentapetalae</taxon>
        <taxon>asterids</taxon>
        <taxon>campanulids</taxon>
        <taxon>Asterales</taxon>
        <taxon>Asteraceae</taxon>
        <taxon>Asteroideae</taxon>
        <taxon>Anthemideae</taxon>
        <taxon>Anthemidinae</taxon>
        <taxon>Tanacetum</taxon>
    </lineage>
</organism>
<dbReference type="Proteomes" id="UP001151760">
    <property type="component" value="Unassembled WGS sequence"/>
</dbReference>
<keyword evidence="3" id="KW-1185">Reference proteome</keyword>
<dbReference type="EMBL" id="BQNB010018808">
    <property type="protein sequence ID" value="GJT78503.1"/>
    <property type="molecule type" value="Genomic_DNA"/>
</dbReference>
<evidence type="ECO:0000256" key="1">
    <source>
        <dbReference type="SAM" id="MobiDB-lite"/>
    </source>
</evidence>
<proteinExistence type="predicted"/>
<accession>A0ABQ5GUN7</accession>
<name>A0ABQ5GUN7_9ASTR</name>
<reference evidence="2" key="2">
    <citation type="submission" date="2022-01" db="EMBL/GenBank/DDBJ databases">
        <authorList>
            <person name="Yamashiro T."/>
            <person name="Shiraishi A."/>
            <person name="Satake H."/>
            <person name="Nakayama K."/>
        </authorList>
    </citation>
    <scope>NUCLEOTIDE SEQUENCE</scope>
</reference>
<sequence length="219" mass="25166">MTQSNDNDGKYRYNRKGFLEDDESNDDSILIVDPGWDDYCLQELKLNRPVPCCPDARRARILTPQLHESAGGLPSSLNFHWHSVHPCQGARNAMGNWKLPLALGSCPRRDHECNGEVSILGMGLCLHFRKLGRVFTGRFDSVRLEIFTIYWEVQNTELHKYGDKREQMQIQKNADSGSTDRRIQTADSDRFRQADSDNESRQRIQIDNIQTVDRTADPD</sequence>
<evidence type="ECO:0000313" key="2">
    <source>
        <dbReference type="EMBL" id="GJT78503.1"/>
    </source>
</evidence>
<feature type="compositionally biased region" description="Basic and acidic residues" evidence="1">
    <location>
        <begin position="178"/>
        <end position="204"/>
    </location>
</feature>
<feature type="region of interest" description="Disordered" evidence="1">
    <location>
        <begin position="171"/>
        <end position="219"/>
    </location>
</feature>
<gene>
    <name evidence="2" type="ORF">Tco_1045228</name>
</gene>
<reference evidence="2" key="1">
    <citation type="journal article" date="2022" name="Int. J. Mol. Sci.">
        <title>Draft Genome of Tanacetum Coccineum: Genomic Comparison of Closely Related Tanacetum-Family Plants.</title>
        <authorList>
            <person name="Yamashiro T."/>
            <person name="Shiraishi A."/>
            <person name="Nakayama K."/>
            <person name="Satake H."/>
        </authorList>
    </citation>
    <scope>NUCLEOTIDE SEQUENCE</scope>
</reference>
<evidence type="ECO:0000313" key="3">
    <source>
        <dbReference type="Proteomes" id="UP001151760"/>
    </source>
</evidence>
<protein>
    <submittedName>
        <fullName evidence="2">Uncharacterized protein</fullName>
    </submittedName>
</protein>